<reference evidence="5 6" key="1">
    <citation type="submission" date="2019-01" db="EMBL/GenBank/DDBJ databases">
        <title>Insights into ecological role of a new deltaproteobacterial order Candidatus Sinidesulfobacterales (Sva0485) by metagenomics and metatranscriptomics.</title>
        <authorList>
            <person name="Tan S."/>
            <person name="Liu J."/>
            <person name="Fang Y."/>
            <person name="Hedlund B.P."/>
            <person name="Lian Z.H."/>
            <person name="Huang L.Y."/>
            <person name="Li J.T."/>
            <person name="Huang L.N."/>
            <person name="Li W.J."/>
            <person name="Jiang H.C."/>
            <person name="Dong H.L."/>
            <person name="Shu W.S."/>
        </authorList>
    </citation>
    <scope>NUCLEOTIDE SEQUENCE [LARGE SCALE GENOMIC DNA]</scope>
    <source>
        <strain evidence="5">AP3</strain>
    </source>
</reference>
<evidence type="ECO:0000313" key="5">
    <source>
        <dbReference type="EMBL" id="RZD14643.1"/>
    </source>
</evidence>
<dbReference type="SUPFAM" id="SSF51569">
    <property type="entry name" value="Aldolase"/>
    <property type="match status" value="1"/>
</dbReference>
<dbReference type="Pfam" id="PF01487">
    <property type="entry name" value="DHquinase_I"/>
    <property type="match status" value="1"/>
</dbReference>
<dbReference type="PANTHER" id="PTHR43699:SF1">
    <property type="entry name" value="3-DEHYDROQUINATE DEHYDRATASE"/>
    <property type="match status" value="1"/>
</dbReference>
<dbReference type="PANTHER" id="PTHR43699">
    <property type="entry name" value="3-DEHYDROQUINATE DEHYDRATASE"/>
    <property type="match status" value="1"/>
</dbReference>
<evidence type="ECO:0000256" key="3">
    <source>
        <dbReference type="ARBA" id="ARBA00023239"/>
    </source>
</evidence>
<proteinExistence type="predicted"/>
<dbReference type="Proteomes" id="UP000320813">
    <property type="component" value="Unassembled WGS sequence"/>
</dbReference>
<accession>A0A519BBI5</accession>
<dbReference type="AlphaFoldDB" id="A0A519BBI5"/>
<dbReference type="InterPro" id="IPR013785">
    <property type="entry name" value="Aldolase_TIM"/>
</dbReference>
<dbReference type="EMBL" id="SGBD01000002">
    <property type="protein sequence ID" value="RZD14643.1"/>
    <property type="molecule type" value="Genomic_DNA"/>
</dbReference>
<dbReference type="GO" id="GO:0003855">
    <property type="term" value="F:3-dehydroquinate dehydratase activity"/>
    <property type="evidence" value="ECO:0007669"/>
    <property type="project" value="UniProtKB-EC"/>
</dbReference>
<evidence type="ECO:0000313" key="6">
    <source>
        <dbReference type="Proteomes" id="UP000320813"/>
    </source>
</evidence>
<dbReference type="GO" id="GO:0046279">
    <property type="term" value="P:3,4-dihydroxybenzoate biosynthetic process"/>
    <property type="evidence" value="ECO:0007669"/>
    <property type="project" value="UniProtKB-ARBA"/>
</dbReference>
<comment type="catalytic activity">
    <reaction evidence="1">
        <text>3-dehydroquinate = 3-dehydroshikimate + H2O</text>
        <dbReference type="Rhea" id="RHEA:21096"/>
        <dbReference type="ChEBI" id="CHEBI:15377"/>
        <dbReference type="ChEBI" id="CHEBI:16630"/>
        <dbReference type="ChEBI" id="CHEBI:32364"/>
        <dbReference type="EC" id="4.2.1.10"/>
    </reaction>
</comment>
<evidence type="ECO:0000256" key="1">
    <source>
        <dbReference type="ARBA" id="ARBA00001864"/>
    </source>
</evidence>
<dbReference type="InterPro" id="IPR050146">
    <property type="entry name" value="Type-I_3-dehydroquinase"/>
</dbReference>
<evidence type="ECO:0000256" key="2">
    <source>
        <dbReference type="ARBA" id="ARBA00012060"/>
    </source>
</evidence>
<protein>
    <recommendedName>
        <fullName evidence="2">3-dehydroquinate dehydratase</fullName>
        <ecNumber evidence="2">4.2.1.10</ecNumber>
    </recommendedName>
</protein>
<keyword evidence="3" id="KW-0456">Lyase</keyword>
<name>A0A519BBI5_9DELT</name>
<sequence length="246" mass="27581">MPRLCLSVGNTTLDNIFPDIDYAKAKGVEFLEIRFDLIKETAALPLLNDHLIVKKISKLISYSNDNGINIIGTKRGTENSDRFRFLKSLVEVGIHFVDIELDILERYLIKEFILFARSKNSKVILSVHDNSKPINLRDTIQYYIDSSFFGADFFKIADTANSSEDALNTLEKNQKLARIKTEGSSTFPDFTVFSMGEKGKITRVLSLLYGSSLAYCSSPSGITAPGQIGVDEFRSEYLKVSGAYKF</sequence>
<dbReference type="InterPro" id="IPR001381">
    <property type="entry name" value="DHquinase_I"/>
</dbReference>
<gene>
    <name evidence="5" type="ORF">EVJ47_05610</name>
</gene>
<keyword evidence="4" id="KW-0704">Schiff base</keyword>
<dbReference type="EC" id="4.2.1.10" evidence="2"/>
<dbReference type="CDD" id="cd00502">
    <property type="entry name" value="DHQase_I"/>
    <property type="match status" value="1"/>
</dbReference>
<dbReference type="Gene3D" id="3.20.20.70">
    <property type="entry name" value="Aldolase class I"/>
    <property type="match status" value="1"/>
</dbReference>
<comment type="caution">
    <text evidence="5">The sequence shown here is derived from an EMBL/GenBank/DDBJ whole genome shotgun (WGS) entry which is preliminary data.</text>
</comment>
<organism evidence="5 6">
    <name type="scientific">Candidatus Acidulodesulfobacterium ferriphilum</name>
    <dbReference type="NCBI Taxonomy" id="2597223"/>
    <lineage>
        <taxon>Bacteria</taxon>
        <taxon>Deltaproteobacteria</taxon>
        <taxon>Candidatus Acidulodesulfobacterales</taxon>
        <taxon>Candidatus Acidulodesulfobacterium</taxon>
    </lineage>
</organism>
<evidence type="ECO:0000256" key="4">
    <source>
        <dbReference type="ARBA" id="ARBA00023270"/>
    </source>
</evidence>